<dbReference type="Gene3D" id="2.90.10.10">
    <property type="entry name" value="Bulb-type lectin domain"/>
    <property type="match status" value="1"/>
</dbReference>
<dbReference type="PANTHER" id="PTHR32444">
    <property type="entry name" value="BULB-TYPE LECTIN DOMAIN-CONTAINING PROTEIN"/>
    <property type="match status" value="1"/>
</dbReference>
<dbReference type="SUPFAM" id="SSF51110">
    <property type="entry name" value="alpha-D-mannose-specific plant lectins"/>
    <property type="match status" value="1"/>
</dbReference>
<keyword evidence="1" id="KW-0732">Signal</keyword>
<dbReference type="AlphaFoldDB" id="A0AAP0N7K1"/>
<evidence type="ECO:0000259" key="5">
    <source>
        <dbReference type="PROSITE" id="PS50948"/>
    </source>
</evidence>
<dbReference type="PROSITE" id="PS50948">
    <property type="entry name" value="PAN"/>
    <property type="match status" value="1"/>
</dbReference>
<dbReference type="CDD" id="cd01098">
    <property type="entry name" value="PAN_AP_plant"/>
    <property type="match status" value="1"/>
</dbReference>
<accession>A0AAP0N7K1</accession>
<name>A0AAP0N7K1_LIQFO</name>
<organism evidence="6 7">
    <name type="scientific">Liquidambar formosana</name>
    <name type="common">Formosan gum</name>
    <dbReference type="NCBI Taxonomy" id="63359"/>
    <lineage>
        <taxon>Eukaryota</taxon>
        <taxon>Viridiplantae</taxon>
        <taxon>Streptophyta</taxon>
        <taxon>Embryophyta</taxon>
        <taxon>Tracheophyta</taxon>
        <taxon>Spermatophyta</taxon>
        <taxon>Magnoliopsida</taxon>
        <taxon>eudicotyledons</taxon>
        <taxon>Gunneridae</taxon>
        <taxon>Pentapetalae</taxon>
        <taxon>Saxifragales</taxon>
        <taxon>Altingiaceae</taxon>
        <taxon>Liquidambar</taxon>
    </lineage>
</organism>
<dbReference type="FunFam" id="2.90.10.10:FF:000005">
    <property type="entry name" value="G-type lectin S-receptor-like serine/threonine-protein kinase"/>
    <property type="match status" value="1"/>
</dbReference>
<evidence type="ECO:0000256" key="1">
    <source>
        <dbReference type="ARBA" id="ARBA00022729"/>
    </source>
</evidence>
<dbReference type="Pfam" id="PF01453">
    <property type="entry name" value="B_lectin"/>
    <property type="match status" value="1"/>
</dbReference>
<evidence type="ECO:0000313" key="7">
    <source>
        <dbReference type="Proteomes" id="UP001415857"/>
    </source>
</evidence>
<proteinExistence type="predicted"/>
<dbReference type="SMART" id="SM00473">
    <property type="entry name" value="PAN_AP"/>
    <property type="match status" value="1"/>
</dbReference>
<evidence type="ECO:0000313" key="6">
    <source>
        <dbReference type="EMBL" id="KAK9266570.1"/>
    </source>
</evidence>
<evidence type="ECO:0000256" key="3">
    <source>
        <dbReference type="ARBA" id="ARBA00023180"/>
    </source>
</evidence>
<evidence type="ECO:0000259" key="4">
    <source>
        <dbReference type="PROSITE" id="PS50927"/>
    </source>
</evidence>
<dbReference type="EMBL" id="JBBPBK010000102">
    <property type="protein sequence ID" value="KAK9266570.1"/>
    <property type="molecule type" value="Genomic_DNA"/>
</dbReference>
<dbReference type="GO" id="GO:0048544">
    <property type="term" value="P:recognition of pollen"/>
    <property type="evidence" value="ECO:0007669"/>
    <property type="project" value="InterPro"/>
</dbReference>
<reference evidence="6 7" key="1">
    <citation type="journal article" date="2024" name="Plant J.">
        <title>Genome sequences and population genomics reveal climatic adaptation and genomic divergence between two closely related sweetgum species.</title>
        <authorList>
            <person name="Xu W.Q."/>
            <person name="Ren C.Q."/>
            <person name="Zhang X.Y."/>
            <person name="Comes H.P."/>
            <person name="Liu X.H."/>
            <person name="Li Y.G."/>
            <person name="Kettle C.J."/>
            <person name="Jalonen R."/>
            <person name="Gaisberger H."/>
            <person name="Ma Y.Z."/>
            <person name="Qiu Y.X."/>
        </authorList>
    </citation>
    <scope>NUCLEOTIDE SEQUENCE [LARGE SCALE GENOMIC DNA]</scope>
    <source>
        <strain evidence="6">Hangzhou</strain>
    </source>
</reference>
<gene>
    <name evidence="6" type="ORF">L1049_021418</name>
</gene>
<dbReference type="Gene3D" id="3.30.200.20">
    <property type="entry name" value="Phosphorylase Kinase, domain 1"/>
    <property type="match status" value="1"/>
</dbReference>
<dbReference type="InterPro" id="IPR000858">
    <property type="entry name" value="S_locus_glycoprot_dom"/>
</dbReference>
<dbReference type="PROSITE" id="PS50927">
    <property type="entry name" value="BULB_LECTIN"/>
    <property type="match status" value="1"/>
</dbReference>
<dbReference type="PANTHER" id="PTHR32444:SF242">
    <property type="entry name" value="G-TYPE LECTIN S-RECEPTOR-LIKE SERINE_THREONINE-PROTEIN KINASE RKS1"/>
    <property type="match status" value="1"/>
</dbReference>
<protein>
    <submittedName>
        <fullName evidence="6">Uncharacterized protein</fullName>
    </submittedName>
</protein>
<dbReference type="SMART" id="SM00108">
    <property type="entry name" value="B_lectin"/>
    <property type="match status" value="1"/>
</dbReference>
<dbReference type="Pfam" id="PF08276">
    <property type="entry name" value="PAN_2"/>
    <property type="match status" value="1"/>
</dbReference>
<dbReference type="InterPro" id="IPR036426">
    <property type="entry name" value="Bulb-type_lectin_dom_sf"/>
</dbReference>
<dbReference type="Proteomes" id="UP001415857">
    <property type="component" value="Unassembled WGS sequence"/>
</dbReference>
<feature type="domain" description="Bulb-type lectin" evidence="4">
    <location>
        <begin position="57"/>
        <end position="179"/>
    </location>
</feature>
<dbReference type="InterPro" id="IPR003609">
    <property type="entry name" value="Pan_app"/>
</dbReference>
<dbReference type="InterPro" id="IPR001480">
    <property type="entry name" value="Bulb-type_lectin_dom"/>
</dbReference>
<keyword evidence="2" id="KW-1015">Disulfide bond</keyword>
<sequence>MDSQLFNATPHRKLSFENFCGWLGLPRVQSNLNPIIRALKFPSSVDSTRYSPNPEKANTITQGRFIRDGETVVSAGQNFVLGFFSPVNSTLRYVGIWFNKIPPQTILWVANREKPISRTAGILTFGNDGNLAVLDGNGNSVWSTNVSVIVSNDTTAILMDTGNLLLSSTENIGKPFKAYWQSFNNPTDTYLPGMRVPVNTSTGERRVFTSWKTASDPSPGSYSMGIDPRGSSQIVIWEQSNRRWRSGHWNGQVFTGVPSMRGLYFYGFKLSPVNGDGNMYFTYTPTNSSDMLRFQIGWDGIEEQLQWDDGIKDWRVLQLQPDEECGICIEGFEPRYMDQWNRGNWSDSVVATDMEECKDKCLKNCSCNACTFHSGIGCMIWSGDLVDVEQLSEGGTTLQVRLADSELAMSNSWRKDNDIPLFGAGTSIEFSTDFLGPDDLVGEGQEGSGPGLRSFDFSCVVVATKNFFEDNKLGQGGFGPVYKVNSYFRQIVKFWNYRINTL</sequence>
<dbReference type="Pfam" id="PF00954">
    <property type="entry name" value="S_locus_glycop"/>
    <property type="match status" value="1"/>
</dbReference>
<keyword evidence="3" id="KW-0325">Glycoprotein</keyword>
<evidence type="ECO:0000256" key="2">
    <source>
        <dbReference type="ARBA" id="ARBA00023157"/>
    </source>
</evidence>
<dbReference type="CDD" id="cd00028">
    <property type="entry name" value="B_lectin"/>
    <property type="match status" value="1"/>
</dbReference>
<feature type="domain" description="Apple" evidence="5">
    <location>
        <begin position="328"/>
        <end position="403"/>
    </location>
</feature>
<comment type="caution">
    <text evidence="6">The sequence shown here is derived from an EMBL/GenBank/DDBJ whole genome shotgun (WGS) entry which is preliminary data.</text>
</comment>
<keyword evidence="7" id="KW-1185">Reference proteome</keyword>